<dbReference type="Pfam" id="PF00612">
    <property type="entry name" value="IQ"/>
    <property type="match status" value="2"/>
</dbReference>
<protein>
    <submittedName>
        <fullName evidence="3">Calmodulin-binding transcription activator 1-like</fullName>
    </submittedName>
</protein>
<dbReference type="SUPFAM" id="SSF52540">
    <property type="entry name" value="P-loop containing nucleoside triphosphate hydrolases"/>
    <property type="match status" value="1"/>
</dbReference>
<evidence type="ECO:0000313" key="3">
    <source>
        <dbReference type="RefSeq" id="XP_006816552.1"/>
    </source>
</evidence>
<dbReference type="Gene3D" id="1.20.5.190">
    <property type="match status" value="1"/>
</dbReference>
<evidence type="ECO:0000256" key="1">
    <source>
        <dbReference type="SAM" id="MobiDB-lite"/>
    </source>
</evidence>
<dbReference type="InterPro" id="IPR000048">
    <property type="entry name" value="IQ_motif_EF-hand-BS"/>
</dbReference>
<dbReference type="PROSITE" id="PS50096">
    <property type="entry name" value="IQ"/>
    <property type="match status" value="2"/>
</dbReference>
<reference evidence="3" key="1">
    <citation type="submission" date="2025-08" db="UniProtKB">
        <authorList>
            <consortium name="RefSeq"/>
        </authorList>
    </citation>
    <scope>IDENTIFICATION</scope>
    <source>
        <tissue evidence="3">Testes</tissue>
    </source>
</reference>
<name>A0ABM0M961_SACKO</name>
<dbReference type="Proteomes" id="UP000694865">
    <property type="component" value="Unplaced"/>
</dbReference>
<evidence type="ECO:0000313" key="2">
    <source>
        <dbReference type="Proteomes" id="UP000694865"/>
    </source>
</evidence>
<dbReference type="GeneID" id="102805423"/>
<proteinExistence type="predicted"/>
<organism evidence="2 3">
    <name type="scientific">Saccoglossus kowalevskii</name>
    <name type="common">Acorn worm</name>
    <dbReference type="NCBI Taxonomy" id="10224"/>
    <lineage>
        <taxon>Eukaryota</taxon>
        <taxon>Metazoa</taxon>
        <taxon>Hemichordata</taxon>
        <taxon>Enteropneusta</taxon>
        <taxon>Harrimaniidae</taxon>
        <taxon>Saccoglossus</taxon>
    </lineage>
</organism>
<gene>
    <name evidence="3" type="primary">LOC102805423</name>
</gene>
<dbReference type="InterPro" id="IPR027417">
    <property type="entry name" value="P-loop_NTPase"/>
</dbReference>
<keyword evidence="2" id="KW-1185">Reference proteome</keyword>
<sequence length="119" mass="14178">MTQAAVLIQSRFRSYHEYKQFKRSRQAAMLIQNRYRSYREHERFKKSRDAAMLSHPQSQSKRLSDSKSREQIAARRIQRFLKQNRHRLKNIERSCADASWLPSLASCVPSSDPRNPTFH</sequence>
<dbReference type="RefSeq" id="XP_006816552.1">
    <property type="nucleotide sequence ID" value="XM_006816489.1"/>
</dbReference>
<accession>A0ABM0M961</accession>
<feature type="region of interest" description="Disordered" evidence="1">
    <location>
        <begin position="41"/>
        <end position="69"/>
    </location>
</feature>